<dbReference type="Pfam" id="PF00106">
    <property type="entry name" value="adh_short"/>
    <property type="match status" value="1"/>
</dbReference>
<dbReference type="PRINTS" id="PR00081">
    <property type="entry name" value="GDHRDH"/>
</dbReference>
<evidence type="ECO:0000313" key="4">
    <source>
        <dbReference type="EMBL" id="SNR71694.1"/>
    </source>
</evidence>
<proteinExistence type="inferred from homology"/>
<dbReference type="EMBL" id="FZNY01000002">
    <property type="protein sequence ID" value="SNR71694.1"/>
    <property type="molecule type" value="Genomic_DNA"/>
</dbReference>
<protein>
    <recommendedName>
        <fullName evidence="3">Ketoreductase domain-containing protein</fullName>
    </recommendedName>
</protein>
<dbReference type="GO" id="GO:0032787">
    <property type="term" value="P:monocarboxylic acid metabolic process"/>
    <property type="evidence" value="ECO:0007669"/>
    <property type="project" value="UniProtKB-ARBA"/>
</dbReference>
<gene>
    <name evidence="4" type="ORF">SAMN06265376_102156</name>
</gene>
<reference evidence="4 5" key="1">
    <citation type="submission" date="2017-06" db="EMBL/GenBank/DDBJ databases">
        <authorList>
            <person name="Kim H.J."/>
            <person name="Triplett B.A."/>
        </authorList>
    </citation>
    <scope>NUCLEOTIDE SEQUENCE [LARGE SCALE GENOMIC DNA]</scope>
    <source>
        <strain evidence="4 5">DSM 25597</strain>
    </source>
</reference>
<dbReference type="AlphaFoldDB" id="A0A238YM33"/>
<sequence length="259" mass="27385">MLKLIYSLYAFAKAIVTLPQNKMKMSQLNGKVALITGGTKGIGYGIAEALLTKGMKVAITGRSKASATQAAASLGPNAIGIQADVKSLESQEKAVVAVIEAFGQLDVLLANAGVGHFASIEDMSVTQWEDTIDTNLTGVFLSVKASLAAIKKSKGYIITISSLAGTNFFAKGTAYNASKFGLTGFTQALMLDVRNDDVKVTTIMPGSVSSHFGGRSPEDGKDWRIQPEDLGQMVVDLLQMHPRTLPSKIEVRPSKTASS</sequence>
<dbReference type="PANTHER" id="PTHR42879:SF2">
    <property type="entry name" value="3-OXOACYL-[ACYL-CARRIER-PROTEIN] REDUCTASE FABG"/>
    <property type="match status" value="1"/>
</dbReference>
<dbReference type="PANTHER" id="PTHR42879">
    <property type="entry name" value="3-OXOACYL-(ACYL-CARRIER-PROTEIN) REDUCTASE"/>
    <property type="match status" value="1"/>
</dbReference>
<comment type="similarity">
    <text evidence="1 2">Belongs to the short-chain dehydrogenases/reductases (SDR) family.</text>
</comment>
<name>A0A238YM33_9FLAO</name>
<dbReference type="InterPro" id="IPR020904">
    <property type="entry name" value="Sc_DH/Rdtase_CS"/>
</dbReference>
<dbReference type="FunFam" id="3.40.50.720:FF:000084">
    <property type="entry name" value="Short-chain dehydrogenase reductase"/>
    <property type="match status" value="1"/>
</dbReference>
<evidence type="ECO:0000256" key="2">
    <source>
        <dbReference type="RuleBase" id="RU000363"/>
    </source>
</evidence>
<dbReference type="PRINTS" id="PR00080">
    <property type="entry name" value="SDRFAMILY"/>
</dbReference>
<dbReference type="Proteomes" id="UP000198379">
    <property type="component" value="Unassembled WGS sequence"/>
</dbReference>
<dbReference type="Gene3D" id="3.40.50.720">
    <property type="entry name" value="NAD(P)-binding Rossmann-like Domain"/>
    <property type="match status" value="1"/>
</dbReference>
<evidence type="ECO:0000313" key="5">
    <source>
        <dbReference type="Proteomes" id="UP000198379"/>
    </source>
</evidence>
<keyword evidence="5" id="KW-1185">Reference proteome</keyword>
<accession>A0A238YM33</accession>
<dbReference type="SMART" id="SM00822">
    <property type="entry name" value="PKS_KR"/>
    <property type="match status" value="1"/>
</dbReference>
<dbReference type="NCBIfam" id="NF005594">
    <property type="entry name" value="PRK07326.1"/>
    <property type="match status" value="1"/>
</dbReference>
<dbReference type="SUPFAM" id="SSF51735">
    <property type="entry name" value="NAD(P)-binding Rossmann-fold domains"/>
    <property type="match status" value="1"/>
</dbReference>
<evidence type="ECO:0000256" key="1">
    <source>
        <dbReference type="ARBA" id="ARBA00006484"/>
    </source>
</evidence>
<feature type="domain" description="Ketoreductase" evidence="3">
    <location>
        <begin position="31"/>
        <end position="212"/>
    </location>
</feature>
<evidence type="ECO:0000259" key="3">
    <source>
        <dbReference type="SMART" id="SM00822"/>
    </source>
</evidence>
<dbReference type="InterPro" id="IPR057326">
    <property type="entry name" value="KR_dom"/>
</dbReference>
<organism evidence="4 5">
    <name type="scientific">Dokdonia pacifica</name>
    <dbReference type="NCBI Taxonomy" id="1627892"/>
    <lineage>
        <taxon>Bacteria</taxon>
        <taxon>Pseudomonadati</taxon>
        <taxon>Bacteroidota</taxon>
        <taxon>Flavobacteriia</taxon>
        <taxon>Flavobacteriales</taxon>
        <taxon>Flavobacteriaceae</taxon>
        <taxon>Dokdonia</taxon>
    </lineage>
</organism>
<dbReference type="InterPro" id="IPR050259">
    <property type="entry name" value="SDR"/>
</dbReference>
<dbReference type="InterPro" id="IPR036291">
    <property type="entry name" value="NAD(P)-bd_dom_sf"/>
</dbReference>
<dbReference type="PROSITE" id="PS00061">
    <property type="entry name" value="ADH_SHORT"/>
    <property type="match status" value="1"/>
</dbReference>
<dbReference type="InterPro" id="IPR002347">
    <property type="entry name" value="SDR_fam"/>
</dbReference>